<feature type="domain" description="HAMP" evidence="13">
    <location>
        <begin position="318"/>
        <end position="373"/>
    </location>
</feature>
<dbReference type="OrthoDB" id="9814363at2"/>
<dbReference type="CDD" id="cd06225">
    <property type="entry name" value="HAMP"/>
    <property type="match status" value="1"/>
</dbReference>
<evidence type="ECO:0000256" key="5">
    <source>
        <dbReference type="ARBA" id="ARBA00022989"/>
    </source>
</evidence>
<dbReference type="Pfam" id="PF00672">
    <property type="entry name" value="HAMP"/>
    <property type="match status" value="1"/>
</dbReference>
<feature type="transmembrane region" description="Helical" evidence="11">
    <location>
        <begin position="16"/>
        <end position="38"/>
    </location>
</feature>
<keyword evidence="7 9" id="KW-0807">Transducer</keyword>
<keyword evidence="5 11" id="KW-1133">Transmembrane helix</keyword>
<dbReference type="RefSeq" id="WP_004618405.1">
    <property type="nucleotide sequence ID" value="NZ_ACXX02000004.1"/>
</dbReference>
<keyword evidence="2" id="KW-1003">Cell membrane</keyword>
<evidence type="ECO:0000313" key="14">
    <source>
        <dbReference type="EMBL" id="EGD48312.1"/>
    </source>
</evidence>
<dbReference type="Pfam" id="PF00015">
    <property type="entry name" value="MCPsignal"/>
    <property type="match status" value="1"/>
</dbReference>
<dbReference type="eggNOG" id="COG0840">
    <property type="taxonomic scope" value="Bacteria"/>
</dbReference>
<evidence type="ECO:0000256" key="6">
    <source>
        <dbReference type="ARBA" id="ARBA00023136"/>
    </source>
</evidence>
<keyword evidence="10" id="KW-0175">Coiled coil</keyword>
<evidence type="ECO:0000256" key="8">
    <source>
        <dbReference type="ARBA" id="ARBA00029447"/>
    </source>
</evidence>
<keyword evidence="6 11" id="KW-0472">Membrane</keyword>
<dbReference type="GO" id="GO:0005886">
    <property type="term" value="C:plasma membrane"/>
    <property type="evidence" value="ECO:0007669"/>
    <property type="project" value="UniProtKB-SubCell"/>
</dbReference>
<dbReference type="PROSITE" id="PS50885">
    <property type="entry name" value="HAMP"/>
    <property type="match status" value="1"/>
</dbReference>
<keyword evidence="15" id="KW-1185">Reference proteome</keyword>
<dbReference type="InterPro" id="IPR033479">
    <property type="entry name" value="dCache_1"/>
</dbReference>
<organism evidence="14 15">
    <name type="scientific">Ruminiclostridium papyrosolvens DSM 2782</name>
    <dbReference type="NCBI Taxonomy" id="588581"/>
    <lineage>
        <taxon>Bacteria</taxon>
        <taxon>Bacillati</taxon>
        <taxon>Bacillota</taxon>
        <taxon>Clostridia</taxon>
        <taxon>Eubacteriales</taxon>
        <taxon>Oscillospiraceae</taxon>
        <taxon>Ruminiclostridium</taxon>
    </lineage>
</organism>
<evidence type="ECO:0000256" key="7">
    <source>
        <dbReference type="ARBA" id="ARBA00023224"/>
    </source>
</evidence>
<evidence type="ECO:0000259" key="13">
    <source>
        <dbReference type="PROSITE" id="PS50885"/>
    </source>
</evidence>
<evidence type="ECO:0000259" key="12">
    <source>
        <dbReference type="PROSITE" id="PS50111"/>
    </source>
</evidence>
<evidence type="ECO:0000256" key="1">
    <source>
        <dbReference type="ARBA" id="ARBA00004651"/>
    </source>
</evidence>
<dbReference type="Proteomes" id="UP000003860">
    <property type="component" value="Unassembled WGS sequence"/>
</dbReference>
<comment type="caution">
    <text evidence="14">The sequence shown here is derived from an EMBL/GenBank/DDBJ whole genome shotgun (WGS) entry which is preliminary data.</text>
</comment>
<evidence type="ECO:0000256" key="2">
    <source>
        <dbReference type="ARBA" id="ARBA00022475"/>
    </source>
</evidence>
<dbReference type="SMART" id="SM00304">
    <property type="entry name" value="HAMP"/>
    <property type="match status" value="1"/>
</dbReference>
<keyword evidence="3" id="KW-0145">Chemotaxis</keyword>
<evidence type="ECO:0000256" key="4">
    <source>
        <dbReference type="ARBA" id="ARBA00022692"/>
    </source>
</evidence>
<dbReference type="CDD" id="cd18773">
    <property type="entry name" value="PDC1_HK_sensor"/>
    <property type="match status" value="1"/>
</dbReference>
<dbReference type="PANTHER" id="PTHR32089:SF112">
    <property type="entry name" value="LYSOZYME-LIKE PROTEIN-RELATED"/>
    <property type="match status" value="1"/>
</dbReference>
<feature type="domain" description="Methyl-accepting transducer" evidence="12">
    <location>
        <begin position="392"/>
        <end position="642"/>
    </location>
</feature>
<evidence type="ECO:0000256" key="3">
    <source>
        <dbReference type="ARBA" id="ARBA00022500"/>
    </source>
</evidence>
<dbReference type="PANTHER" id="PTHR32089">
    <property type="entry name" value="METHYL-ACCEPTING CHEMOTAXIS PROTEIN MCPB"/>
    <property type="match status" value="1"/>
</dbReference>
<dbReference type="InterPro" id="IPR004089">
    <property type="entry name" value="MCPsignal_dom"/>
</dbReference>
<evidence type="ECO:0000256" key="9">
    <source>
        <dbReference type="PROSITE-ProRule" id="PRU00284"/>
    </source>
</evidence>
<dbReference type="Gene3D" id="1.10.8.500">
    <property type="entry name" value="HAMP domain in histidine kinase"/>
    <property type="match status" value="1"/>
</dbReference>
<keyword evidence="4 11" id="KW-0812">Transmembrane</keyword>
<dbReference type="Gene3D" id="1.10.287.950">
    <property type="entry name" value="Methyl-accepting chemotaxis protein"/>
    <property type="match status" value="1"/>
</dbReference>
<evidence type="ECO:0000256" key="11">
    <source>
        <dbReference type="SAM" id="Phobius"/>
    </source>
</evidence>
<dbReference type="CDD" id="cd11386">
    <property type="entry name" value="MCP_signal"/>
    <property type="match status" value="1"/>
</dbReference>
<name>F1TBA8_9FIRM</name>
<gene>
    <name evidence="14" type="ORF">Cpap_2464</name>
</gene>
<dbReference type="STRING" id="588581.Cpap_2464"/>
<dbReference type="InterPro" id="IPR003660">
    <property type="entry name" value="HAMP_dom"/>
</dbReference>
<reference evidence="14" key="1">
    <citation type="submission" date="2009-07" db="EMBL/GenBank/DDBJ databases">
        <authorList>
            <consortium name="US DOE Joint Genome Institute (JGI-PGF)"/>
            <person name="Lucas S."/>
            <person name="Copeland A."/>
            <person name="Lapidus A."/>
            <person name="Glavina del Rio T."/>
            <person name="Tice H."/>
            <person name="Bruce D."/>
            <person name="Goodwin L."/>
            <person name="Pitluck S."/>
            <person name="Larimer F."/>
            <person name="Land M.L."/>
            <person name="Mouttaki H."/>
            <person name="He Z."/>
            <person name="Zhou J."/>
            <person name="Hemme C.L."/>
        </authorList>
    </citation>
    <scope>NUCLEOTIDE SEQUENCE [LARGE SCALE GENOMIC DNA]</scope>
    <source>
        <strain evidence="14">DSM 2782</strain>
    </source>
</reference>
<comment type="subcellular location">
    <subcellularLocation>
        <location evidence="1">Cell membrane</location>
        <topology evidence="1">Multi-pass membrane protein</topology>
    </subcellularLocation>
</comment>
<accession>F1TBA8</accession>
<dbReference type="AlphaFoldDB" id="F1TBA8"/>
<protein>
    <submittedName>
        <fullName evidence="14">Methyl-accepting chemotaxis sensory transducer</fullName>
    </submittedName>
</protein>
<evidence type="ECO:0000313" key="15">
    <source>
        <dbReference type="Proteomes" id="UP000003860"/>
    </source>
</evidence>
<dbReference type="EMBL" id="ACXX02000004">
    <property type="protein sequence ID" value="EGD48312.1"/>
    <property type="molecule type" value="Genomic_DNA"/>
</dbReference>
<dbReference type="GO" id="GO:0007165">
    <property type="term" value="P:signal transduction"/>
    <property type="evidence" value="ECO:0007669"/>
    <property type="project" value="UniProtKB-KW"/>
</dbReference>
<dbReference type="GO" id="GO:0006935">
    <property type="term" value="P:chemotaxis"/>
    <property type="evidence" value="ECO:0007669"/>
    <property type="project" value="UniProtKB-KW"/>
</dbReference>
<dbReference type="SMART" id="SM00283">
    <property type="entry name" value="MA"/>
    <property type="match status" value="1"/>
</dbReference>
<evidence type="ECO:0000256" key="10">
    <source>
        <dbReference type="SAM" id="Coils"/>
    </source>
</evidence>
<dbReference type="PROSITE" id="PS50111">
    <property type="entry name" value="CHEMOTAXIS_TRANSDUC_2"/>
    <property type="match status" value="1"/>
</dbReference>
<dbReference type="SUPFAM" id="SSF58104">
    <property type="entry name" value="Methyl-accepting chemotaxis protein (MCP) signaling domain"/>
    <property type="match status" value="1"/>
</dbReference>
<comment type="similarity">
    <text evidence="8">Belongs to the methyl-accepting chemotaxis (MCP) protein family.</text>
</comment>
<feature type="coiled-coil region" evidence="10">
    <location>
        <begin position="414"/>
        <end position="441"/>
    </location>
</feature>
<proteinExistence type="inferred from homology"/>
<reference evidence="14" key="2">
    <citation type="submission" date="2011-01" db="EMBL/GenBank/DDBJ databases">
        <title>The Non-contiguous Finished genome of Clostridium papyrosolvens.</title>
        <authorList>
            <person name="Lucas S."/>
            <person name="Copeland A."/>
            <person name="Lapidus A."/>
            <person name="Cheng J.-F."/>
            <person name="Goodwin L."/>
            <person name="Pitluck S."/>
            <person name="Misra M."/>
            <person name="Chertkov O."/>
            <person name="Detter J.C."/>
            <person name="Han C."/>
            <person name="Tapia R."/>
            <person name="Land M."/>
            <person name="Hauser L."/>
            <person name="Kyrpides N."/>
            <person name="Ivanova N."/>
            <person name="Pagani I."/>
            <person name="Mouttaki H."/>
            <person name="He Z."/>
            <person name="Zhou J."/>
            <person name="Hemme C.L."/>
            <person name="Woyke T."/>
        </authorList>
    </citation>
    <scope>NUCLEOTIDE SEQUENCE [LARGE SCALE GENOMIC DNA]</scope>
    <source>
        <strain evidence="14">DSM 2782</strain>
    </source>
</reference>
<feature type="transmembrane region" description="Helical" evidence="11">
    <location>
        <begin position="296"/>
        <end position="316"/>
    </location>
</feature>
<dbReference type="Gene3D" id="3.30.450.20">
    <property type="entry name" value="PAS domain"/>
    <property type="match status" value="1"/>
</dbReference>
<sequence>MRIKDAIRFRGLSRKIFTVCVLCMLIPMLISLFIASYFSEKYLGNSASNSLLHISVEKTNQIELALSDLEKQAQSISMQPAIVEPLTEATVNSTNPSGTDVQKISKNLQDNFNLANGLFENIFLMYKNKDIADGIGGNSVGWENKEIGSTDKLLIRPAKASPTTGRPVITIVTPIKNNDKHLGTLSMAIELNNVSKNIIDSNSSNNDFKTLILNSEGLVISSMDKKQVLSLNFQEKSTGLQDFYKTIKSGKSGIGKFTLNGTEYIAAYSSSDKFGMYILSYKPVSAYMEMTNNLKLILLGVILISIILAPIIIYLLTRKITKPILAAANQAELLAKGDLTVYIPEASLKRKDELGMLANAFSSMINNFKTIITQIAETSDKVAASSQELYASGEQVGTAAEDVGNTILGISTGAEEQSANINSALSNLRNLIDQINEVNSSTNTMQKTTVHMIDDIARGSKTAKESIDSINNLKEDAEGVSKVIFNLGNTSNQIGQIIELITGIAEQTNLLALNAAIEAARAGEAGRGFSVVADEIRKLAEESADASGRIAKLIVEVKSGVDTAVTKMDSSIKSVNTSVQAITENGNTYSVIYGQAEQLKDIVANVTESVKIMTESSRDFDQTMQEINNTSHEFAANAEGVSAASEEQIALTEEIVSASKAMAEMSEELSGLIKNFQL</sequence>
<dbReference type="Pfam" id="PF02743">
    <property type="entry name" value="dCache_1"/>
    <property type="match status" value="1"/>
</dbReference>